<feature type="transmembrane region" description="Helical" evidence="1">
    <location>
        <begin position="59"/>
        <end position="79"/>
    </location>
</feature>
<organism evidence="2 3">
    <name type="scientific">Haloferula rosea</name>
    <dbReference type="NCBI Taxonomy" id="490093"/>
    <lineage>
        <taxon>Bacteria</taxon>
        <taxon>Pseudomonadati</taxon>
        <taxon>Verrucomicrobiota</taxon>
        <taxon>Verrucomicrobiia</taxon>
        <taxon>Verrucomicrobiales</taxon>
        <taxon>Verrucomicrobiaceae</taxon>
        <taxon>Haloferula</taxon>
    </lineage>
</organism>
<dbReference type="AlphaFoldDB" id="A0A934VGK0"/>
<gene>
    <name evidence="2" type="ORF">JIN81_11645</name>
</gene>
<evidence type="ECO:0000256" key="1">
    <source>
        <dbReference type="SAM" id="Phobius"/>
    </source>
</evidence>
<feature type="transmembrane region" description="Helical" evidence="1">
    <location>
        <begin position="129"/>
        <end position="148"/>
    </location>
</feature>
<keyword evidence="1" id="KW-0472">Membrane</keyword>
<evidence type="ECO:0000313" key="3">
    <source>
        <dbReference type="Proteomes" id="UP000658278"/>
    </source>
</evidence>
<sequence length="366" mass="42237">MDSITQAALGAAVGALVLGTKIGRPAIGWGALLGTIPDLDSLLVPFLDTAWDLRVHRGFTHSILCLLLVTFGLAKPFALRWKRQKVTPVRAGWFVFLVWSTHILIDCFTTYGTQVLWLFSVRPVSLDNLFIIDPLFTIPLLVAVIWGLRIELKRWKKKEGIKMTAVCLGISCFYVGLSFWAKQSVSAAITRDLERRGIDWNRKMEAPAPFSILLWRAVIEREGEFWVGYRSLLDGDPSMRWTIFPKQPEVLSKWRDTSEVKSVLRFSKEWCLARETRRGVWLVDMRFGEYREWDDRGLELRPIFAWEYQVDGRGDPLKSRIKEERDMGGMMKRMWGRIWGELDEWSGRPRLIGNPSVSQEYLPTVE</sequence>
<feature type="transmembrane region" description="Helical" evidence="1">
    <location>
        <begin position="160"/>
        <end position="181"/>
    </location>
</feature>
<keyword evidence="1" id="KW-0812">Transmembrane</keyword>
<dbReference type="PANTHER" id="PTHR40031">
    <property type="entry name" value="HYPOTHETICAL MEMBRANE SPANNING PROTEIN"/>
    <property type="match status" value="1"/>
</dbReference>
<dbReference type="RefSeq" id="WP_200279488.1">
    <property type="nucleotide sequence ID" value="NZ_JAENII010000008.1"/>
</dbReference>
<dbReference type="Pfam" id="PF04307">
    <property type="entry name" value="YdjM"/>
    <property type="match status" value="1"/>
</dbReference>
<proteinExistence type="predicted"/>
<dbReference type="InterPro" id="IPR053170">
    <property type="entry name" value="Transcription_regulator"/>
</dbReference>
<comment type="caution">
    <text evidence="2">The sequence shown here is derived from an EMBL/GenBank/DDBJ whole genome shotgun (WGS) entry which is preliminary data.</text>
</comment>
<dbReference type="InterPro" id="IPR007404">
    <property type="entry name" value="YdjM-like"/>
</dbReference>
<reference evidence="2" key="1">
    <citation type="submission" date="2021-01" db="EMBL/GenBank/DDBJ databases">
        <title>Modified the classification status of verrucomicrobia.</title>
        <authorList>
            <person name="Feng X."/>
        </authorList>
    </citation>
    <scope>NUCLEOTIDE SEQUENCE</scope>
    <source>
        <strain evidence="2">KCTC 22201</strain>
    </source>
</reference>
<dbReference type="PANTHER" id="PTHR40031:SF1">
    <property type="entry name" value="MEMBRANE-BOUND METAL-DEPENDENT HYDROLASE"/>
    <property type="match status" value="1"/>
</dbReference>
<dbReference type="GO" id="GO:0016787">
    <property type="term" value="F:hydrolase activity"/>
    <property type="evidence" value="ECO:0007669"/>
    <property type="project" value="UniProtKB-KW"/>
</dbReference>
<keyword evidence="3" id="KW-1185">Reference proteome</keyword>
<protein>
    <submittedName>
        <fullName evidence="2">Metal-dependent hydrolase</fullName>
    </submittedName>
</protein>
<keyword evidence="1" id="KW-1133">Transmembrane helix</keyword>
<feature type="transmembrane region" description="Helical" evidence="1">
    <location>
        <begin position="91"/>
        <end position="117"/>
    </location>
</feature>
<accession>A0A934VGK0</accession>
<evidence type="ECO:0000313" key="2">
    <source>
        <dbReference type="EMBL" id="MBK1827675.1"/>
    </source>
</evidence>
<name>A0A934VGK0_9BACT</name>
<dbReference type="Proteomes" id="UP000658278">
    <property type="component" value="Unassembled WGS sequence"/>
</dbReference>
<dbReference type="EMBL" id="JAENII010000008">
    <property type="protein sequence ID" value="MBK1827675.1"/>
    <property type="molecule type" value="Genomic_DNA"/>
</dbReference>
<keyword evidence="2" id="KW-0378">Hydrolase</keyword>